<dbReference type="RefSeq" id="WP_209371464.1">
    <property type="nucleotide sequence ID" value="NZ_JAGIZA010000003.1"/>
</dbReference>
<keyword evidence="1" id="KW-0732">Signal</keyword>
<dbReference type="AlphaFoldDB" id="A0A940MWL5"/>
<feature type="chain" id="PRO_5037314510" evidence="1">
    <location>
        <begin position="18"/>
        <end position="123"/>
    </location>
</feature>
<gene>
    <name evidence="2" type="ORF">J5Y10_05135</name>
</gene>
<feature type="signal peptide" evidence="1">
    <location>
        <begin position="1"/>
        <end position="17"/>
    </location>
</feature>
<evidence type="ECO:0000313" key="3">
    <source>
        <dbReference type="Proteomes" id="UP000677537"/>
    </source>
</evidence>
<evidence type="ECO:0000313" key="2">
    <source>
        <dbReference type="EMBL" id="MBP0492159.1"/>
    </source>
</evidence>
<proteinExistence type="predicted"/>
<comment type="caution">
    <text evidence="2">The sequence shown here is derived from an EMBL/GenBank/DDBJ whole genome shotgun (WGS) entry which is preliminary data.</text>
</comment>
<dbReference type="PROSITE" id="PS51318">
    <property type="entry name" value="TAT"/>
    <property type="match status" value="1"/>
</dbReference>
<organism evidence="2 3">
    <name type="scientific">Roseomonas indoligenes</name>
    <dbReference type="NCBI Taxonomy" id="2820811"/>
    <lineage>
        <taxon>Bacteria</taxon>
        <taxon>Pseudomonadati</taxon>
        <taxon>Pseudomonadota</taxon>
        <taxon>Alphaproteobacteria</taxon>
        <taxon>Acetobacterales</taxon>
        <taxon>Roseomonadaceae</taxon>
        <taxon>Roseomonas</taxon>
    </lineage>
</organism>
<protein>
    <submittedName>
        <fullName evidence="2">Uncharacterized protein</fullName>
    </submittedName>
</protein>
<dbReference type="InterPro" id="IPR006311">
    <property type="entry name" value="TAT_signal"/>
</dbReference>
<reference evidence="2" key="1">
    <citation type="submission" date="2021-03" db="EMBL/GenBank/DDBJ databases">
        <authorList>
            <person name="So Y."/>
        </authorList>
    </citation>
    <scope>NUCLEOTIDE SEQUENCE</scope>
    <source>
        <strain evidence="2">SG15</strain>
    </source>
</reference>
<keyword evidence="3" id="KW-1185">Reference proteome</keyword>
<accession>A0A940MWL5</accession>
<dbReference type="Proteomes" id="UP000677537">
    <property type="component" value="Unassembled WGS sequence"/>
</dbReference>
<dbReference type="EMBL" id="JAGIZA010000003">
    <property type="protein sequence ID" value="MBP0492159.1"/>
    <property type="molecule type" value="Genomic_DNA"/>
</dbReference>
<evidence type="ECO:0000256" key="1">
    <source>
        <dbReference type="SAM" id="SignalP"/>
    </source>
</evidence>
<name>A0A940MWL5_9PROT</name>
<sequence>MPALSRRLALAAAGAFAAPVAVVAAPNPDAVLLAACAEHREAFVACRVLDGTSATDAEWAIRQKREDDALTRVQALPALTLAGLQAKAQSVTMFLHLMQEPYDQQDWGEQLAGDVIRDLLRLA</sequence>